<reference evidence="2" key="1">
    <citation type="submission" date="2018-10" db="EMBL/GenBank/DDBJ databases">
        <title>Effector identification in a new, highly contiguous assembly of the strawberry crown rot pathogen Phytophthora cactorum.</title>
        <authorList>
            <person name="Armitage A.D."/>
            <person name="Nellist C.F."/>
            <person name="Bates H."/>
            <person name="Vickerstaff R.J."/>
            <person name="Harrison R.J."/>
        </authorList>
    </citation>
    <scope>NUCLEOTIDE SEQUENCE</scope>
    <source>
        <strain evidence="2">P415</strain>
    </source>
</reference>
<feature type="region of interest" description="Disordered" evidence="1">
    <location>
        <begin position="118"/>
        <end position="183"/>
    </location>
</feature>
<organism evidence="2 3">
    <name type="scientific">Phytophthora cactorum</name>
    <dbReference type="NCBI Taxonomy" id="29920"/>
    <lineage>
        <taxon>Eukaryota</taxon>
        <taxon>Sar</taxon>
        <taxon>Stramenopiles</taxon>
        <taxon>Oomycota</taxon>
        <taxon>Peronosporomycetes</taxon>
        <taxon>Peronosporales</taxon>
        <taxon>Peronosporaceae</taxon>
        <taxon>Phytophthora</taxon>
    </lineage>
</organism>
<dbReference type="VEuPathDB" id="FungiDB:PC110_g22376"/>
<feature type="compositionally biased region" description="Basic and acidic residues" evidence="1">
    <location>
        <begin position="158"/>
        <end position="169"/>
    </location>
</feature>
<dbReference type="EMBL" id="RCML01000642">
    <property type="protein sequence ID" value="KAG2971952.1"/>
    <property type="molecule type" value="Genomic_DNA"/>
</dbReference>
<sequence>SIVDDYGGSDSGVADEEDGLSSATVSQDVEDGGKKRVLSHNEKYRAVFAVCQRIAECVADKGKKEFCRCRDHLEELERMARENEHPLLCTSPPDDATADIDSKIDVTSEIGDVGEEVTNLCGDTNTKRPVEATPEMNNTTESVSSAKGKLGTIPSPKRKLEMDEQEKAVPRAPKARSRSTKTLVQLNPASRASGRPKLTASFKKAKKAKDIEETMVFVDDIATIGDVTLENFEDTVKKKVLSIAEIGDTLGVCSTLLFSSGQKLSSSLTSPPKFLRPTSASCCQTRLLDEVESTINSHFMPLMMTRMEIRTFPGLLQRDGHSCGVLVVHWFEMYLTIARTTSPDHSIPMPRGDKLDPKKLQYVRH</sequence>
<feature type="compositionally biased region" description="Polar residues" evidence="1">
    <location>
        <begin position="135"/>
        <end position="145"/>
    </location>
</feature>
<feature type="non-terminal residue" evidence="2">
    <location>
        <position position="1"/>
    </location>
</feature>
<dbReference type="AlphaFoldDB" id="A0A8T1FJY1"/>
<evidence type="ECO:0000313" key="3">
    <source>
        <dbReference type="Proteomes" id="UP000697107"/>
    </source>
</evidence>
<accession>A0A8T1FJY1</accession>
<proteinExistence type="predicted"/>
<evidence type="ECO:0008006" key="4">
    <source>
        <dbReference type="Google" id="ProtNLM"/>
    </source>
</evidence>
<gene>
    <name evidence="2" type="ORF">PC118_g15974</name>
</gene>
<evidence type="ECO:0000256" key="1">
    <source>
        <dbReference type="SAM" id="MobiDB-lite"/>
    </source>
</evidence>
<protein>
    <recommendedName>
        <fullName evidence="4">Ubiquitin-like protease family profile domain-containing protein</fullName>
    </recommendedName>
</protein>
<evidence type="ECO:0000313" key="2">
    <source>
        <dbReference type="EMBL" id="KAG2971952.1"/>
    </source>
</evidence>
<feature type="region of interest" description="Disordered" evidence="1">
    <location>
        <begin position="345"/>
        <end position="365"/>
    </location>
</feature>
<comment type="caution">
    <text evidence="2">The sequence shown here is derived from an EMBL/GenBank/DDBJ whole genome shotgun (WGS) entry which is preliminary data.</text>
</comment>
<name>A0A8T1FJY1_9STRA</name>
<dbReference type="Proteomes" id="UP000697107">
    <property type="component" value="Unassembled WGS sequence"/>
</dbReference>
<feature type="region of interest" description="Disordered" evidence="1">
    <location>
        <begin position="1"/>
        <end position="35"/>
    </location>
</feature>